<proteinExistence type="predicted"/>
<dbReference type="AlphaFoldDB" id="A0A2W5SPZ8"/>
<dbReference type="InterPro" id="IPR050583">
    <property type="entry name" value="Mycobacterial_A85_antigen"/>
</dbReference>
<dbReference type="InterPro" id="IPR029058">
    <property type="entry name" value="AB_hydrolase_fold"/>
</dbReference>
<protein>
    <submittedName>
        <fullName evidence="1">Esterase</fullName>
    </submittedName>
</protein>
<dbReference type="Gene3D" id="3.40.50.1820">
    <property type="entry name" value="alpha/beta hydrolase"/>
    <property type="match status" value="1"/>
</dbReference>
<dbReference type="Proteomes" id="UP000249061">
    <property type="component" value="Unassembled WGS sequence"/>
</dbReference>
<evidence type="ECO:0000313" key="2">
    <source>
        <dbReference type="Proteomes" id="UP000249061"/>
    </source>
</evidence>
<gene>
    <name evidence="1" type="ORF">DI536_32610</name>
</gene>
<dbReference type="PANTHER" id="PTHR48098">
    <property type="entry name" value="ENTEROCHELIN ESTERASE-RELATED"/>
    <property type="match status" value="1"/>
</dbReference>
<name>A0A2W5SPZ8_9BACT</name>
<dbReference type="InterPro" id="IPR000801">
    <property type="entry name" value="Esterase-like"/>
</dbReference>
<dbReference type="SUPFAM" id="SSF53474">
    <property type="entry name" value="alpha/beta-Hydrolases"/>
    <property type="match status" value="1"/>
</dbReference>
<dbReference type="PANTHER" id="PTHR48098:SF3">
    <property type="entry name" value="IRON(III) ENTEROBACTIN ESTERASE"/>
    <property type="match status" value="1"/>
</dbReference>
<reference evidence="1 2" key="1">
    <citation type="submission" date="2017-08" db="EMBL/GenBank/DDBJ databases">
        <title>Infants hospitalized years apart are colonized by the same room-sourced microbial strains.</title>
        <authorList>
            <person name="Brooks B."/>
            <person name="Olm M.R."/>
            <person name="Firek B.A."/>
            <person name="Baker R."/>
            <person name="Thomas B.C."/>
            <person name="Morowitz M.J."/>
            <person name="Banfield J.F."/>
        </authorList>
    </citation>
    <scope>NUCLEOTIDE SEQUENCE [LARGE SCALE GENOMIC DNA]</scope>
    <source>
        <strain evidence="1">S2_003_000_R2_14</strain>
    </source>
</reference>
<accession>A0A2W5SPZ8</accession>
<evidence type="ECO:0000313" key="1">
    <source>
        <dbReference type="EMBL" id="PZR05269.1"/>
    </source>
</evidence>
<dbReference type="EMBL" id="QFQP01000046">
    <property type="protein sequence ID" value="PZR05269.1"/>
    <property type="molecule type" value="Genomic_DNA"/>
</dbReference>
<sequence>MQSRHVLLESPALGRRAHVWTFGHFGRPVVVFPSNAGVAHEWRESGMVDALKPWIDAGRIKLYCPESNISQTFSGEGRLDERMHRHAQYERFITEDLASFIREDCGAPRIRLTGAGCSMGAMYSALFALKYPELFRGALCMSGRYRGSEFVKGGGYTESMYFNDPLAFVPGLGGAALERVRRHTHLTLVVGRGAFEGRCLPETVELGGWLKKKGVPTHVGVWGTDAKHDYAWWKKQVAHYLPQVAR</sequence>
<dbReference type="Pfam" id="PF00756">
    <property type="entry name" value="Esterase"/>
    <property type="match status" value="1"/>
</dbReference>
<comment type="caution">
    <text evidence="1">The sequence shown here is derived from an EMBL/GenBank/DDBJ whole genome shotgun (WGS) entry which is preliminary data.</text>
</comment>
<organism evidence="1 2">
    <name type="scientific">Archangium gephyra</name>
    <dbReference type="NCBI Taxonomy" id="48"/>
    <lineage>
        <taxon>Bacteria</taxon>
        <taxon>Pseudomonadati</taxon>
        <taxon>Myxococcota</taxon>
        <taxon>Myxococcia</taxon>
        <taxon>Myxococcales</taxon>
        <taxon>Cystobacterineae</taxon>
        <taxon>Archangiaceae</taxon>
        <taxon>Archangium</taxon>
    </lineage>
</organism>